<dbReference type="GO" id="GO:0003677">
    <property type="term" value="F:DNA binding"/>
    <property type="evidence" value="ECO:0007669"/>
    <property type="project" value="UniProtKB-KW"/>
</dbReference>
<dbReference type="EMBL" id="MLAE01000017">
    <property type="protein sequence ID" value="OOF78905.1"/>
    <property type="molecule type" value="Genomic_DNA"/>
</dbReference>
<dbReference type="InterPro" id="IPR040980">
    <property type="entry name" value="SWI2_SNF2"/>
</dbReference>
<evidence type="ECO:0000313" key="3">
    <source>
        <dbReference type="Proteomes" id="UP000189114"/>
    </source>
</evidence>
<proteinExistence type="predicted"/>
<keyword evidence="2" id="KW-0255">Endonuclease</keyword>
<keyword evidence="2" id="KW-0540">Nuclease</keyword>
<evidence type="ECO:0000259" key="1">
    <source>
        <dbReference type="PROSITE" id="PS51192"/>
    </source>
</evidence>
<dbReference type="PROSITE" id="PS51192">
    <property type="entry name" value="HELICASE_ATP_BIND_1"/>
    <property type="match status" value="1"/>
</dbReference>
<evidence type="ECO:0000313" key="2">
    <source>
        <dbReference type="EMBL" id="OOF78905.1"/>
    </source>
</evidence>
<protein>
    <submittedName>
        <fullName evidence="2">Restriction endonuclease subunit R</fullName>
    </submittedName>
</protein>
<dbReference type="InterPro" id="IPR007409">
    <property type="entry name" value="Restrct_endonuc_type1_HsdR_N"/>
</dbReference>
<keyword evidence="2" id="KW-0378">Hydrolase</keyword>
<dbReference type="CDD" id="cd22332">
    <property type="entry name" value="HsdR_N"/>
    <property type="match status" value="1"/>
</dbReference>
<dbReference type="GO" id="GO:0005524">
    <property type="term" value="F:ATP binding"/>
    <property type="evidence" value="ECO:0007669"/>
    <property type="project" value="UniProtKB-KW"/>
</dbReference>
<dbReference type="Proteomes" id="UP000189114">
    <property type="component" value="Unassembled WGS sequence"/>
</dbReference>
<dbReference type="RefSeq" id="WP_077586493.1">
    <property type="nucleotide sequence ID" value="NZ_MLAE01000017.1"/>
</dbReference>
<dbReference type="SMART" id="SM00487">
    <property type="entry name" value="DEXDc"/>
    <property type="match status" value="1"/>
</dbReference>
<dbReference type="SUPFAM" id="SSF52540">
    <property type="entry name" value="P-loop containing nucleoside triphosphate hydrolases"/>
    <property type="match status" value="1"/>
</dbReference>
<gene>
    <name evidence="2" type="ORF">BKG96_04250</name>
</gene>
<dbReference type="Pfam" id="PF04313">
    <property type="entry name" value="HSDR_N"/>
    <property type="match status" value="1"/>
</dbReference>
<comment type="caution">
    <text evidence="2">The sequence shown here is derived from an EMBL/GenBank/DDBJ whole genome shotgun (WGS) entry which is preliminary data.</text>
</comment>
<reference evidence="3" key="1">
    <citation type="submission" date="2016-10" db="EMBL/GenBank/DDBJ databases">
        <title>Rodentibacter gen. nov. and new species.</title>
        <authorList>
            <person name="Christensen H."/>
        </authorList>
    </citation>
    <scope>NUCLEOTIDE SEQUENCE [LARGE SCALE GENOMIC DNA]</scope>
    <source>
        <strain evidence="3">Ppn152</strain>
    </source>
</reference>
<feature type="domain" description="Helicase ATP-binding" evidence="1">
    <location>
        <begin position="292"/>
        <end position="512"/>
    </location>
</feature>
<dbReference type="PANTHER" id="PTHR42927">
    <property type="entry name" value="HELICASE SUPERFAMILY 1 AND 2 DOMAIN-CONTAINING PROTEIN"/>
    <property type="match status" value="1"/>
</dbReference>
<sequence>MITEKDFESEIERFLLEEGGYVQGHNLEYNKDTALFEEDVIAFIQATQPKKWARLETGQKANAKAVLIRSLCQELEVKGSLDVLRHGFRCYGKTFQIAYFKPNTSLNAESAVNYAANILKITRQVVTEDGERPDVVLSLNGIPVATVELKNVLSATRWTVVDAIRQYREARNPKGKLFAFKKRTLVHFAVDTEDVYMTTKLDGKNTHFLPFNRGNAGGKGNPPVEGNVKTAYLWEAILIRHSFLEIIACFLHLKVEEKKVRTENGLRLLQKETMIFPRFHQLDAVRKLVAHSRENGAGKNYLIQHSAGSGKSNTIAWLAHQLSSLHNTDDKKVFNSVIVVTDRVVLDRQLQATISQFEHKDGVVQKIEQNSQQLALAIAADVPIIITTIQKFPFVMTALSLQQANGLNVDITTEGKQFAVIVDEAHSSQSGEAAMELRKVLNKDGIIAAVMAEFLEDDEDENGLSDEPKKQLFIEAAKRQRQPNLSFFAFTATPKWKTKALFDEPNENDNTPFHHYTMRQAIEEGFILDVLANYATWEQYFKLLKISENDKELSKSKAKKEMMRFVNLHPSVIAQKVEIIVEHFRTTTMHKIGGQAKAMVVTSGREAAVRYKLAFDEYIKEKGYTGIKSLVAFSGGITLKEAPEKEYTETLLNGIREADLPEQFATNDYQVLLVAEKYQTGFDQPLLHTMFVDKKLSGIQAVQTLSRLNRCTNGKTDTFVLDFVNKPEEIYKAFKPFYEITELGDIPSVEKLDELATTLDQWKVYFQQELQQFAEIWFGTKQKPTGAEHKQLNSLLDKAVARFLAIGDKIQQGLDDLSELKTEQQNLFKSQLKSYLNLYQFVSQMMDYSDDLHEQRYLYLRALQSKLPLDADRHKVDLSKDVVLYFYKLQKRSEGKILLGEGNAEPLKGATDVGTVRADATDELSNMVQEINNVYGTQFTIADQLFFEQIIEDALANEEIIGAAKNNTLESFTVYFADKLLDLLFKRMQGNEDISNQVMSDGSLRSRVVKRLAKQPLSA</sequence>
<dbReference type="InterPro" id="IPR014001">
    <property type="entry name" value="Helicase_ATP-bd"/>
</dbReference>
<dbReference type="Pfam" id="PF18766">
    <property type="entry name" value="SWI2_SNF2"/>
    <property type="match status" value="1"/>
</dbReference>
<dbReference type="Gene3D" id="3.40.50.300">
    <property type="entry name" value="P-loop containing nucleotide triphosphate hydrolases"/>
    <property type="match status" value="2"/>
</dbReference>
<dbReference type="AlphaFoldDB" id="A0A1V3KMS1"/>
<dbReference type="InterPro" id="IPR055180">
    <property type="entry name" value="HsdR_RecA-like_helicase_dom_2"/>
</dbReference>
<organism evidence="2 3">
    <name type="scientific">Rodentibacter caecimuris</name>
    <dbReference type="NCBI Taxonomy" id="1796644"/>
    <lineage>
        <taxon>Bacteria</taxon>
        <taxon>Pseudomonadati</taxon>
        <taxon>Pseudomonadota</taxon>
        <taxon>Gammaproteobacteria</taxon>
        <taxon>Pasteurellales</taxon>
        <taxon>Pasteurellaceae</taxon>
        <taxon>Rodentibacter</taxon>
    </lineage>
</organism>
<name>A0A1V3KMS1_9PAST</name>
<dbReference type="Pfam" id="PF22679">
    <property type="entry name" value="T1R_D3-like"/>
    <property type="match status" value="1"/>
</dbReference>
<dbReference type="Gene3D" id="3.90.1570.50">
    <property type="match status" value="1"/>
</dbReference>
<dbReference type="GO" id="GO:0009307">
    <property type="term" value="P:DNA restriction-modification system"/>
    <property type="evidence" value="ECO:0007669"/>
    <property type="project" value="UniProtKB-KW"/>
</dbReference>
<dbReference type="PANTHER" id="PTHR42927:SF1">
    <property type="entry name" value="HELICASE SUPERFAMILY 1 AND 2 DOMAIN-CONTAINING PROTEIN"/>
    <property type="match status" value="1"/>
</dbReference>
<dbReference type="InterPro" id="IPR027417">
    <property type="entry name" value="P-loop_NTPase"/>
</dbReference>
<accession>A0A1V3KMS1</accession>
<dbReference type="GO" id="GO:0009035">
    <property type="term" value="F:type I site-specific deoxyribonuclease activity"/>
    <property type="evidence" value="ECO:0007669"/>
    <property type="project" value="UniProtKB-EC"/>
</dbReference>